<dbReference type="RefSeq" id="WP_205133752.1">
    <property type="nucleotide sequence ID" value="NZ_JACSNT010000008.1"/>
</dbReference>
<evidence type="ECO:0000256" key="2">
    <source>
        <dbReference type="SAM" id="SignalP"/>
    </source>
</evidence>
<evidence type="ECO:0000256" key="1">
    <source>
        <dbReference type="SAM" id="MobiDB-lite"/>
    </source>
</evidence>
<evidence type="ECO:0000313" key="4">
    <source>
        <dbReference type="Proteomes" id="UP000729290"/>
    </source>
</evidence>
<feature type="signal peptide" evidence="2">
    <location>
        <begin position="1"/>
        <end position="21"/>
    </location>
</feature>
<accession>A0ABS2GA47</accession>
<dbReference type="Proteomes" id="UP000729290">
    <property type="component" value="Unassembled WGS sequence"/>
</dbReference>
<sequence length="147" mass="16473">MRKFLLCLMTAVCLLGFSACGGSEQETEEVEISYSMTFVNDTGHDITSLQLRPTEDYDWTDNMLTEEVWQNGYEVPVSLSGMAPVTENGWQVKVVFDEDVEHIWENVELGDGAAIEFTLEESDETAADDQTTDDTEEPVLEETGTEE</sequence>
<proteinExistence type="predicted"/>
<name>A0ABS2GA47_9FIRM</name>
<dbReference type="EMBL" id="JACSNV010000009">
    <property type="protein sequence ID" value="MBM6878030.1"/>
    <property type="molecule type" value="Genomic_DNA"/>
</dbReference>
<protein>
    <recommendedName>
        <fullName evidence="5">DUF4430 domain-containing protein</fullName>
    </recommendedName>
</protein>
<comment type="caution">
    <text evidence="3">The sequence shown here is derived from an EMBL/GenBank/DDBJ whole genome shotgun (WGS) entry which is preliminary data.</text>
</comment>
<keyword evidence="4" id="KW-1185">Reference proteome</keyword>
<dbReference type="PROSITE" id="PS51257">
    <property type="entry name" value="PROKAR_LIPOPROTEIN"/>
    <property type="match status" value="1"/>
</dbReference>
<feature type="chain" id="PRO_5047211327" description="DUF4430 domain-containing protein" evidence="2">
    <location>
        <begin position="22"/>
        <end position="147"/>
    </location>
</feature>
<gene>
    <name evidence="3" type="ORF">H9X83_07635</name>
</gene>
<evidence type="ECO:0000313" key="3">
    <source>
        <dbReference type="EMBL" id="MBM6878030.1"/>
    </source>
</evidence>
<keyword evidence="2" id="KW-0732">Signal</keyword>
<evidence type="ECO:0008006" key="5">
    <source>
        <dbReference type="Google" id="ProtNLM"/>
    </source>
</evidence>
<reference evidence="3 4" key="1">
    <citation type="journal article" date="2021" name="Sci. Rep.">
        <title>The distribution of antibiotic resistance genes in chicken gut microbiota commensals.</title>
        <authorList>
            <person name="Juricova H."/>
            <person name="Matiasovicova J."/>
            <person name="Kubasova T."/>
            <person name="Cejkova D."/>
            <person name="Rychlik I."/>
        </authorList>
    </citation>
    <scope>NUCLEOTIDE SEQUENCE [LARGE SCALE GENOMIC DNA]</scope>
    <source>
        <strain evidence="3 4">An431b</strain>
    </source>
</reference>
<feature type="region of interest" description="Disordered" evidence="1">
    <location>
        <begin position="120"/>
        <end position="147"/>
    </location>
</feature>
<organism evidence="3 4">
    <name type="scientific">Anaerotignum lactatifermentans</name>
    <dbReference type="NCBI Taxonomy" id="160404"/>
    <lineage>
        <taxon>Bacteria</taxon>
        <taxon>Bacillati</taxon>
        <taxon>Bacillota</taxon>
        <taxon>Clostridia</taxon>
        <taxon>Lachnospirales</taxon>
        <taxon>Anaerotignaceae</taxon>
        <taxon>Anaerotignum</taxon>
    </lineage>
</organism>